<gene>
    <name evidence="2" type="ORF">LCGC14_1172850</name>
</gene>
<dbReference type="InterPro" id="IPR011146">
    <property type="entry name" value="HIT-like"/>
</dbReference>
<feature type="domain" description="HIT" evidence="1">
    <location>
        <begin position="5"/>
        <end position="112"/>
    </location>
</feature>
<dbReference type="PROSITE" id="PS51084">
    <property type="entry name" value="HIT_2"/>
    <property type="match status" value="1"/>
</dbReference>
<proteinExistence type="predicted"/>
<dbReference type="PRINTS" id="PR00332">
    <property type="entry name" value="HISTRIAD"/>
</dbReference>
<reference evidence="2" key="1">
    <citation type="journal article" date="2015" name="Nature">
        <title>Complex archaea that bridge the gap between prokaryotes and eukaryotes.</title>
        <authorList>
            <person name="Spang A."/>
            <person name="Saw J.H."/>
            <person name="Jorgensen S.L."/>
            <person name="Zaremba-Niedzwiedzka K."/>
            <person name="Martijn J."/>
            <person name="Lind A.E."/>
            <person name="van Eijk R."/>
            <person name="Schleper C."/>
            <person name="Guy L."/>
            <person name="Ettema T.J."/>
        </authorList>
    </citation>
    <scope>NUCLEOTIDE SEQUENCE</scope>
</reference>
<dbReference type="InterPro" id="IPR001310">
    <property type="entry name" value="Histidine_triad_HIT"/>
</dbReference>
<protein>
    <recommendedName>
        <fullName evidence="1">HIT domain-containing protein</fullName>
    </recommendedName>
</protein>
<name>A0A0F9P7E2_9ZZZZ</name>
<sequence length="112" mass="12260">MTDCLFCKIIAGDIPSTKVFEDDLIYVFKDINPKASVHILVIPKQHIARLDHANTEHADLLAHMMLSLPNLAKSQGLDDGFRTIINTGPGGGQEVDHLHIHILGGSHMPGFN</sequence>
<dbReference type="SUPFAM" id="SSF54197">
    <property type="entry name" value="HIT-like"/>
    <property type="match status" value="1"/>
</dbReference>
<dbReference type="InterPro" id="IPR036265">
    <property type="entry name" value="HIT-like_sf"/>
</dbReference>
<dbReference type="PROSITE" id="PS00892">
    <property type="entry name" value="HIT_1"/>
    <property type="match status" value="1"/>
</dbReference>
<dbReference type="Gene3D" id="3.30.428.10">
    <property type="entry name" value="HIT-like"/>
    <property type="match status" value="1"/>
</dbReference>
<dbReference type="PANTHER" id="PTHR23089">
    <property type="entry name" value="HISTIDINE TRIAD HIT PROTEIN"/>
    <property type="match status" value="1"/>
</dbReference>
<dbReference type="InterPro" id="IPR019808">
    <property type="entry name" value="Histidine_triad_CS"/>
</dbReference>
<dbReference type="Pfam" id="PF11969">
    <property type="entry name" value="DcpS_C"/>
    <property type="match status" value="1"/>
</dbReference>
<organism evidence="2">
    <name type="scientific">marine sediment metagenome</name>
    <dbReference type="NCBI Taxonomy" id="412755"/>
    <lineage>
        <taxon>unclassified sequences</taxon>
        <taxon>metagenomes</taxon>
        <taxon>ecological metagenomes</taxon>
    </lineage>
</organism>
<comment type="caution">
    <text evidence="2">The sequence shown here is derived from an EMBL/GenBank/DDBJ whole genome shotgun (WGS) entry which is preliminary data.</text>
</comment>
<evidence type="ECO:0000259" key="1">
    <source>
        <dbReference type="PROSITE" id="PS51084"/>
    </source>
</evidence>
<dbReference type="EMBL" id="LAZR01005811">
    <property type="protein sequence ID" value="KKM96960.1"/>
    <property type="molecule type" value="Genomic_DNA"/>
</dbReference>
<evidence type="ECO:0000313" key="2">
    <source>
        <dbReference type="EMBL" id="KKM96960.1"/>
    </source>
</evidence>
<dbReference type="GO" id="GO:0003824">
    <property type="term" value="F:catalytic activity"/>
    <property type="evidence" value="ECO:0007669"/>
    <property type="project" value="InterPro"/>
</dbReference>
<dbReference type="AlphaFoldDB" id="A0A0F9P7E2"/>
<dbReference type="CDD" id="cd01276">
    <property type="entry name" value="PKCI_related"/>
    <property type="match status" value="1"/>
</dbReference>
<accession>A0A0F9P7E2</accession>